<dbReference type="Proteomes" id="UP001054945">
    <property type="component" value="Unassembled WGS sequence"/>
</dbReference>
<comment type="caution">
    <text evidence="1">The sequence shown here is derived from an EMBL/GenBank/DDBJ whole genome shotgun (WGS) entry which is preliminary data.</text>
</comment>
<proteinExistence type="predicted"/>
<organism evidence="1 2">
    <name type="scientific">Caerostris extrusa</name>
    <name type="common">Bark spider</name>
    <name type="synonym">Caerostris bankana</name>
    <dbReference type="NCBI Taxonomy" id="172846"/>
    <lineage>
        <taxon>Eukaryota</taxon>
        <taxon>Metazoa</taxon>
        <taxon>Ecdysozoa</taxon>
        <taxon>Arthropoda</taxon>
        <taxon>Chelicerata</taxon>
        <taxon>Arachnida</taxon>
        <taxon>Araneae</taxon>
        <taxon>Araneomorphae</taxon>
        <taxon>Entelegynae</taxon>
        <taxon>Araneoidea</taxon>
        <taxon>Araneidae</taxon>
        <taxon>Caerostris</taxon>
    </lineage>
</organism>
<gene>
    <name evidence="1" type="ORF">CEXT_419701</name>
</gene>
<sequence>MSFRTLQAGPSWRAGLVCRNAVSGHFRNLWRRKAPGGFLEKESKRIPVESSTFDTITDTAVYCGILETCKHEEAQDYRNGQLPISFNYFVHEID</sequence>
<keyword evidence="2" id="KW-1185">Reference proteome</keyword>
<accession>A0AAV4W8Q3</accession>
<protein>
    <submittedName>
        <fullName evidence="1">Uncharacterized protein</fullName>
    </submittedName>
</protein>
<evidence type="ECO:0000313" key="1">
    <source>
        <dbReference type="EMBL" id="GIY77685.1"/>
    </source>
</evidence>
<dbReference type="EMBL" id="BPLR01015660">
    <property type="protein sequence ID" value="GIY77685.1"/>
    <property type="molecule type" value="Genomic_DNA"/>
</dbReference>
<evidence type="ECO:0000313" key="2">
    <source>
        <dbReference type="Proteomes" id="UP001054945"/>
    </source>
</evidence>
<reference evidence="1 2" key="1">
    <citation type="submission" date="2021-06" db="EMBL/GenBank/DDBJ databases">
        <title>Caerostris extrusa draft genome.</title>
        <authorList>
            <person name="Kono N."/>
            <person name="Arakawa K."/>
        </authorList>
    </citation>
    <scope>NUCLEOTIDE SEQUENCE [LARGE SCALE GENOMIC DNA]</scope>
</reference>
<name>A0AAV4W8Q3_CAEEX</name>
<dbReference type="AlphaFoldDB" id="A0AAV4W8Q3"/>